<feature type="non-terminal residue" evidence="3">
    <location>
        <position position="1"/>
    </location>
</feature>
<proteinExistence type="inferred from homology"/>
<sequence>ELTRLFEVAADTPALKAMVVEGEGPHFSFGASVPEHLPGKYEAMLHGFHGMFYKILDCHVPLLAVVRGQCLGGGLELAMVCHRIFASPDAKMGQPEIVLGVIPPVASVALVDRVGRGWTEDLCLSGRSIDAETACRIGLVDDLSDDPWAAAHGYIREHLLPKSALSLRHAVRAVRTGYAKRFRKELAKVEKQYIKELMHTEDAQEGLNAFMEKRKPEWTNR</sequence>
<evidence type="ECO:0000313" key="3">
    <source>
        <dbReference type="EMBL" id="MBD3869722.1"/>
    </source>
</evidence>
<reference evidence="3 4" key="1">
    <citation type="submission" date="2020-08" db="EMBL/GenBank/DDBJ databases">
        <title>Acidobacteriota in marine sediments use diverse sulfur dissimilation pathways.</title>
        <authorList>
            <person name="Wasmund K."/>
        </authorList>
    </citation>
    <scope>NUCLEOTIDE SEQUENCE [LARGE SCALE GENOMIC DNA]</scope>
    <source>
        <strain evidence="3">MAG AM4</strain>
    </source>
</reference>
<comment type="similarity">
    <text evidence="1">Belongs to the enoyl-CoA hydratase/isomerase family.</text>
</comment>
<dbReference type="CDD" id="cd06558">
    <property type="entry name" value="crotonase-like"/>
    <property type="match status" value="1"/>
</dbReference>
<keyword evidence="2" id="KW-0456">Lyase</keyword>
<dbReference type="InterPro" id="IPR029045">
    <property type="entry name" value="ClpP/crotonase-like_dom_sf"/>
</dbReference>
<dbReference type="SUPFAM" id="SSF52096">
    <property type="entry name" value="ClpP/crotonase"/>
    <property type="match status" value="1"/>
</dbReference>
<evidence type="ECO:0000256" key="1">
    <source>
        <dbReference type="ARBA" id="ARBA00005254"/>
    </source>
</evidence>
<dbReference type="InterPro" id="IPR001753">
    <property type="entry name" value="Enoyl-CoA_hydra/iso"/>
</dbReference>
<dbReference type="Pfam" id="PF00378">
    <property type="entry name" value="ECH_1"/>
    <property type="match status" value="1"/>
</dbReference>
<evidence type="ECO:0000313" key="4">
    <source>
        <dbReference type="Proteomes" id="UP000648239"/>
    </source>
</evidence>
<dbReference type="InterPro" id="IPR014748">
    <property type="entry name" value="Enoyl-CoA_hydra_C"/>
</dbReference>
<dbReference type="GO" id="GO:0016829">
    <property type="term" value="F:lyase activity"/>
    <property type="evidence" value="ECO:0007669"/>
    <property type="project" value="UniProtKB-KW"/>
</dbReference>
<dbReference type="PANTHER" id="PTHR11941">
    <property type="entry name" value="ENOYL-COA HYDRATASE-RELATED"/>
    <property type="match status" value="1"/>
</dbReference>
<protein>
    <submittedName>
        <fullName evidence="3">Enoyl-CoA hydratase/isomerase family protein</fullName>
    </submittedName>
</protein>
<evidence type="ECO:0000256" key="2">
    <source>
        <dbReference type="ARBA" id="ARBA00023239"/>
    </source>
</evidence>
<dbReference type="AlphaFoldDB" id="A0A8J6Y3H6"/>
<comment type="caution">
    <text evidence="3">The sequence shown here is derived from an EMBL/GenBank/DDBJ whole genome shotgun (WGS) entry which is preliminary data.</text>
</comment>
<dbReference type="GO" id="GO:0006635">
    <property type="term" value="P:fatty acid beta-oxidation"/>
    <property type="evidence" value="ECO:0007669"/>
    <property type="project" value="TreeGrafter"/>
</dbReference>
<name>A0A8J6Y3H6_9BACT</name>
<accession>A0A8J6Y3H6</accession>
<organism evidence="3 4">
    <name type="scientific">Candidatus Polarisedimenticola svalbardensis</name>
    <dbReference type="NCBI Taxonomy" id="2886004"/>
    <lineage>
        <taxon>Bacteria</taxon>
        <taxon>Pseudomonadati</taxon>
        <taxon>Acidobacteriota</taxon>
        <taxon>Candidatus Polarisedimenticolia</taxon>
        <taxon>Candidatus Polarisedimenticolales</taxon>
        <taxon>Candidatus Polarisedimenticolaceae</taxon>
        <taxon>Candidatus Polarisedimenticola</taxon>
    </lineage>
</organism>
<dbReference type="Gene3D" id="1.10.12.10">
    <property type="entry name" value="Lyase 2-enoyl-coa Hydratase, Chain A, domain 2"/>
    <property type="match status" value="1"/>
</dbReference>
<dbReference type="PANTHER" id="PTHR11941:SF54">
    <property type="entry name" value="ENOYL-COA HYDRATASE, MITOCHONDRIAL"/>
    <property type="match status" value="1"/>
</dbReference>
<gene>
    <name evidence="3" type="ORF">IFK94_16505</name>
</gene>
<dbReference type="Proteomes" id="UP000648239">
    <property type="component" value="Unassembled WGS sequence"/>
</dbReference>
<dbReference type="Gene3D" id="3.90.226.10">
    <property type="entry name" value="2-enoyl-CoA Hydratase, Chain A, domain 1"/>
    <property type="match status" value="1"/>
</dbReference>
<dbReference type="EMBL" id="JACXWD010000178">
    <property type="protein sequence ID" value="MBD3869722.1"/>
    <property type="molecule type" value="Genomic_DNA"/>
</dbReference>